<evidence type="ECO:0000313" key="3">
    <source>
        <dbReference type="Proteomes" id="UP000008021"/>
    </source>
</evidence>
<dbReference type="EnsemblPlants" id="OMERI07G23880.3">
    <property type="protein sequence ID" value="OMERI07G23880.3"/>
    <property type="gene ID" value="OMERI07G23880"/>
</dbReference>
<feature type="compositionally biased region" description="Low complexity" evidence="1">
    <location>
        <begin position="21"/>
        <end position="35"/>
    </location>
</feature>
<proteinExistence type="predicted"/>
<name>A0A0E0EGI4_9ORYZ</name>
<dbReference type="STRING" id="40149.A0A0E0EGI4"/>
<feature type="region of interest" description="Disordered" evidence="1">
    <location>
        <begin position="1"/>
        <end position="128"/>
    </location>
</feature>
<feature type="compositionally biased region" description="Low complexity" evidence="1">
    <location>
        <begin position="61"/>
        <end position="77"/>
    </location>
</feature>
<dbReference type="Gramene" id="OMERI07G23880.3">
    <property type="protein sequence ID" value="OMERI07G23880.3"/>
    <property type="gene ID" value="OMERI07G23880"/>
</dbReference>
<protein>
    <submittedName>
        <fullName evidence="2">Uncharacterized protein</fullName>
    </submittedName>
</protein>
<dbReference type="Proteomes" id="UP000008021">
    <property type="component" value="Chromosome 7"/>
</dbReference>
<keyword evidence="3" id="KW-1185">Reference proteome</keyword>
<reference evidence="2" key="1">
    <citation type="submission" date="2015-04" db="UniProtKB">
        <authorList>
            <consortium name="EnsemblPlants"/>
        </authorList>
    </citation>
    <scope>IDENTIFICATION</scope>
</reference>
<organism evidence="2">
    <name type="scientific">Oryza meridionalis</name>
    <dbReference type="NCBI Taxonomy" id="40149"/>
    <lineage>
        <taxon>Eukaryota</taxon>
        <taxon>Viridiplantae</taxon>
        <taxon>Streptophyta</taxon>
        <taxon>Embryophyta</taxon>
        <taxon>Tracheophyta</taxon>
        <taxon>Spermatophyta</taxon>
        <taxon>Magnoliopsida</taxon>
        <taxon>Liliopsida</taxon>
        <taxon>Poales</taxon>
        <taxon>Poaceae</taxon>
        <taxon>BOP clade</taxon>
        <taxon>Oryzoideae</taxon>
        <taxon>Oryzeae</taxon>
        <taxon>Oryzinae</taxon>
        <taxon>Oryza</taxon>
    </lineage>
</organism>
<reference evidence="2" key="2">
    <citation type="submission" date="2018-05" db="EMBL/GenBank/DDBJ databases">
        <title>OmerRS3 (Oryza meridionalis Reference Sequence Version 3).</title>
        <authorList>
            <person name="Zhang J."/>
            <person name="Kudrna D."/>
            <person name="Lee S."/>
            <person name="Talag J."/>
            <person name="Welchert J."/>
            <person name="Wing R.A."/>
        </authorList>
    </citation>
    <scope>NUCLEOTIDE SEQUENCE [LARGE SCALE GENOMIC DNA]</scope>
    <source>
        <strain evidence="2">cv. OR44</strain>
    </source>
</reference>
<accession>A0A0E0EGI4</accession>
<feature type="compositionally biased region" description="Pro residues" evidence="1">
    <location>
        <begin position="1"/>
        <end position="20"/>
    </location>
</feature>
<evidence type="ECO:0000256" key="1">
    <source>
        <dbReference type="SAM" id="MobiDB-lite"/>
    </source>
</evidence>
<evidence type="ECO:0000313" key="2">
    <source>
        <dbReference type="EnsemblPlants" id="OMERI07G23880.3"/>
    </source>
</evidence>
<dbReference type="AlphaFoldDB" id="A0A0E0EGI4"/>
<sequence>MTRPTTPPLSAAPPPPPPPLTGVSSPLLLSLQSRQLHSRAEKKRGVECGGFPRVDPTAPTAPAASRGRSGGAAASVGGSDGDDGSGGFPRPDPPAATASRGGSDGGDGGGGSRGGSSGTDGYPRGGDGGFPRRVLLERCGGGARPFKANLGHMLRLRLAFETFLMSRLLHFTTVSFPLHARAAEVKCFMSFFEEWEVRKINRGNIKKTIHLFLLCHTYRTTEEFDIGIMPSPVAVFRPMPCPEVVE</sequence>
<dbReference type="HOGENOM" id="CLU_1241807_0_0_1"/>
<feature type="compositionally biased region" description="Gly residues" evidence="1">
    <location>
        <begin position="102"/>
        <end position="128"/>
    </location>
</feature>